<dbReference type="PANTHER" id="PTHR21071:SF4">
    <property type="entry name" value="UDP-N-ACETYLENOLPYRUVOYLGLUCOSAMINE REDUCTASE"/>
    <property type="match status" value="1"/>
</dbReference>
<dbReference type="InterPro" id="IPR003170">
    <property type="entry name" value="MurB"/>
</dbReference>
<feature type="domain" description="UDP-N-acetylenolpyruvoylglucosamine reductase C-terminal" evidence="2">
    <location>
        <begin position="21"/>
        <end position="125"/>
    </location>
</feature>
<evidence type="ECO:0000259" key="2">
    <source>
        <dbReference type="Pfam" id="PF02873"/>
    </source>
</evidence>
<dbReference type="AlphaFoldDB" id="A0A645DHK2"/>
<name>A0A645DHK2_9ZZZZ</name>
<dbReference type="EMBL" id="VSSQ01036342">
    <property type="protein sequence ID" value="MPM88796.1"/>
    <property type="molecule type" value="Genomic_DNA"/>
</dbReference>
<comment type="cofactor">
    <cofactor evidence="1">
        <name>FAD</name>
        <dbReference type="ChEBI" id="CHEBI:57692"/>
    </cofactor>
</comment>
<proteinExistence type="inferred from homology"/>
<dbReference type="GO" id="GO:0005829">
    <property type="term" value="C:cytosol"/>
    <property type="evidence" value="ECO:0007669"/>
    <property type="project" value="TreeGrafter"/>
</dbReference>
<dbReference type="InterPro" id="IPR036635">
    <property type="entry name" value="MurB_C_sf"/>
</dbReference>
<protein>
    <submittedName>
        <fullName evidence="3">UDP-N-acetylenolpyruvoylglucosamine reductase</fullName>
        <ecNumber evidence="3">1.3.1.98</ecNumber>
    </submittedName>
</protein>
<gene>
    <name evidence="3" type="primary">murB_31</name>
    <name evidence="3" type="ORF">SDC9_135900</name>
</gene>
<dbReference type="HAMAP" id="MF_00037">
    <property type="entry name" value="MurB"/>
    <property type="match status" value="1"/>
</dbReference>
<evidence type="ECO:0000256" key="1">
    <source>
        <dbReference type="ARBA" id="ARBA00001974"/>
    </source>
</evidence>
<comment type="caution">
    <text evidence="3">The sequence shown here is derived from an EMBL/GenBank/DDBJ whole genome shotgun (WGS) entry which is preliminary data.</text>
</comment>
<dbReference type="GO" id="GO:0008762">
    <property type="term" value="F:UDP-N-acetylmuramate dehydrogenase activity"/>
    <property type="evidence" value="ECO:0007669"/>
    <property type="project" value="UniProtKB-EC"/>
</dbReference>
<keyword evidence="3" id="KW-0560">Oxidoreductase</keyword>
<dbReference type="Gene3D" id="3.90.78.10">
    <property type="entry name" value="UDP-N-acetylenolpyruvoylglucosamine reductase, C-terminal domain"/>
    <property type="match status" value="1"/>
</dbReference>
<dbReference type="Pfam" id="PF02873">
    <property type="entry name" value="MurB_C"/>
    <property type="match status" value="1"/>
</dbReference>
<dbReference type="PANTHER" id="PTHR21071">
    <property type="entry name" value="UDP-N-ACETYLENOLPYRUVOYLGLUCOSAMINE REDUCTASE"/>
    <property type="match status" value="1"/>
</dbReference>
<dbReference type="GO" id="GO:0050660">
    <property type="term" value="F:flavin adenine dinucleotide binding"/>
    <property type="evidence" value="ECO:0007669"/>
    <property type="project" value="TreeGrafter"/>
</dbReference>
<evidence type="ECO:0000313" key="3">
    <source>
        <dbReference type="EMBL" id="MPM88796.1"/>
    </source>
</evidence>
<reference evidence="3" key="1">
    <citation type="submission" date="2019-08" db="EMBL/GenBank/DDBJ databases">
        <authorList>
            <person name="Kucharzyk K."/>
            <person name="Murdoch R.W."/>
            <person name="Higgins S."/>
            <person name="Loffler F."/>
        </authorList>
    </citation>
    <scope>NUCLEOTIDE SEQUENCE</scope>
</reference>
<organism evidence="3">
    <name type="scientific">bioreactor metagenome</name>
    <dbReference type="NCBI Taxonomy" id="1076179"/>
    <lineage>
        <taxon>unclassified sequences</taxon>
        <taxon>metagenomes</taxon>
        <taxon>ecological metagenomes</taxon>
    </lineage>
</organism>
<dbReference type="InterPro" id="IPR011601">
    <property type="entry name" value="MurB_C"/>
</dbReference>
<dbReference type="SUPFAM" id="SSF56194">
    <property type="entry name" value="Uridine diphospho-N-Acetylenolpyruvylglucosamine reductase, MurB, C-terminal domain"/>
    <property type="match status" value="1"/>
</dbReference>
<dbReference type="EC" id="1.3.1.98" evidence="3"/>
<dbReference type="GO" id="GO:0071555">
    <property type="term" value="P:cell wall organization"/>
    <property type="evidence" value="ECO:0007669"/>
    <property type="project" value="TreeGrafter"/>
</dbReference>
<sequence length="128" mass="14417">MIIISTTLSLFKGDTVRAKETVAAWIKQKSYVQLMNSIGSVFKNPPLEVCLPIWGEQKSTGWIIDNELHLKEYAIGDAQISPLHANFIINNGHATASDYLKLIKYIQSQALEKLNLNLEPEIKFLGQF</sequence>
<accession>A0A645DHK2</accession>